<dbReference type="Pfam" id="PF17094">
    <property type="entry name" value="UPF0715"/>
    <property type="match status" value="1"/>
</dbReference>
<feature type="transmembrane region" description="Helical" evidence="1">
    <location>
        <begin position="20"/>
        <end position="40"/>
    </location>
</feature>
<feature type="transmembrane region" description="Helical" evidence="1">
    <location>
        <begin position="115"/>
        <end position="132"/>
    </location>
</feature>
<feature type="transmembrane region" description="Helical" evidence="1">
    <location>
        <begin position="46"/>
        <end position="70"/>
    </location>
</feature>
<proteinExistence type="predicted"/>
<organism evidence="2 3">
    <name type="scientific">Bacillus spizizenii</name>
    <name type="common">Bacillus subtilis subsp. spizizenii</name>
    <dbReference type="NCBI Taxonomy" id="96241"/>
    <lineage>
        <taxon>Bacteria</taxon>
        <taxon>Bacillati</taxon>
        <taxon>Bacillota</taxon>
        <taxon>Bacilli</taxon>
        <taxon>Bacillales</taxon>
        <taxon>Bacillaceae</taxon>
        <taxon>Bacillus</taxon>
    </lineage>
</organism>
<reference evidence="2" key="1">
    <citation type="submission" date="2022-02" db="EMBL/GenBank/DDBJ databases">
        <title>Crop Bioprotection Bacillus Genome Sequencing.</title>
        <authorList>
            <person name="Dunlap C."/>
        </authorList>
    </citation>
    <scope>NUCLEOTIDE SEQUENCE</scope>
    <source>
        <strain evidence="2">WR1O2A-53</strain>
    </source>
</reference>
<dbReference type="AlphaFoldDB" id="A0A9Q4HJ90"/>
<keyword evidence="1" id="KW-0472">Membrane</keyword>
<comment type="caution">
    <text evidence="2">The sequence shown here is derived from an EMBL/GenBank/DDBJ whole genome shotgun (WGS) entry which is preliminary data.</text>
</comment>
<dbReference type="EMBL" id="JALAPQ010000025">
    <property type="protein sequence ID" value="MCY8458728.1"/>
    <property type="molecule type" value="Genomic_DNA"/>
</dbReference>
<evidence type="ECO:0000313" key="3">
    <source>
        <dbReference type="Proteomes" id="UP001078573"/>
    </source>
</evidence>
<accession>A0A9Q4HJ90</accession>
<keyword evidence="1" id="KW-1133">Transmembrane helix</keyword>
<name>A0A9Q4HJ90_BACSC</name>
<keyword evidence="1" id="KW-0812">Transmembrane</keyword>
<feature type="transmembrane region" description="Helical" evidence="1">
    <location>
        <begin position="82"/>
        <end position="103"/>
    </location>
</feature>
<sequence>MFFYDRRIKLLSNKTVNSYVYTLAISSLSYGLIFGLYMFVYSGFMAIALVTIGIIAFYALITYLVFAVPLQVWLRRRRRKFSLINFLIYIAVAFSAVFLFWFVDYPPNALTMFRSFEYYIMSIVAAFIYWFWDSIFLRN</sequence>
<dbReference type="InterPro" id="IPR031374">
    <property type="entry name" value="UPF0715"/>
</dbReference>
<protein>
    <submittedName>
        <fullName evidence="2">UPF0715 family protein</fullName>
    </submittedName>
</protein>
<dbReference type="Proteomes" id="UP001078573">
    <property type="component" value="Unassembled WGS sequence"/>
</dbReference>
<evidence type="ECO:0000256" key="1">
    <source>
        <dbReference type="SAM" id="Phobius"/>
    </source>
</evidence>
<gene>
    <name evidence="2" type="ORF">MOC89_17880</name>
</gene>
<evidence type="ECO:0000313" key="2">
    <source>
        <dbReference type="EMBL" id="MCY8458728.1"/>
    </source>
</evidence>